<gene>
    <name evidence="3" type="ORF">ACFOOI_04830</name>
</gene>
<keyword evidence="3" id="KW-0328">Glycosyltransferase</keyword>
<evidence type="ECO:0000313" key="4">
    <source>
        <dbReference type="Proteomes" id="UP001595616"/>
    </source>
</evidence>
<sequence>MNITALILTFNESQHIERCIKSLLPFCDRICVVDSFSTDDTVEKVKALGAEVFSNKWENNYAKQLNWGLQNCNISTDWTMRIDADEYILPELQQEITEKLDSIPENVSGIELKRRMIFKGKWVKRGGYYPIRLLRIFRTGMGICEERLMDEHIVLESGDVIQFDHDVVDENLNSIHWWVAKHNNYARREATDILNQKYDLVYSTDINSTSSVKQAVLKRKIKNNFYNNLPLGVRPILYFTIRMIPLLGILDGPRGWIFHFMQGLWYRMLVDINVMEMEEKCKGDKALMTDIIKNDWKIEF</sequence>
<dbReference type="PANTHER" id="PTHR43630">
    <property type="entry name" value="POLY-BETA-1,6-N-ACETYL-D-GLUCOSAMINE SYNTHASE"/>
    <property type="match status" value="1"/>
</dbReference>
<evidence type="ECO:0000259" key="2">
    <source>
        <dbReference type="Pfam" id="PF00535"/>
    </source>
</evidence>
<dbReference type="Proteomes" id="UP001595616">
    <property type="component" value="Unassembled WGS sequence"/>
</dbReference>
<comment type="caution">
    <text evidence="3">The sequence shown here is derived from an EMBL/GenBank/DDBJ whole genome shotgun (WGS) entry which is preliminary data.</text>
</comment>
<dbReference type="EMBL" id="JBHRYQ010000001">
    <property type="protein sequence ID" value="MFC3809967.1"/>
    <property type="molecule type" value="Genomic_DNA"/>
</dbReference>
<evidence type="ECO:0000256" key="1">
    <source>
        <dbReference type="ARBA" id="ARBA00038494"/>
    </source>
</evidence>
<reference evidence="4" key="1">
    <citation type="journal article" date="2019" name="Int. J. Syst. Evol. Microbiol.">
        <title>The Global Catalogue of Microorganisms (GCM) 10K type strain sequencing project: providing services to taxonomists for standard genome sequencing and annotation.</title>
        <authorList>
            <consortium name="The Broad Institute Genomics Platform"/>
            <consortium name="The Broad Institute Genome Sequencing Center for Infectious Disease"/>
            <person name="Wu L."/>
            <person name="Ma J."/>
        </authorList>
    </citation>
    <scope>NUCLEOTIDE SEQUENCE [LARGE SCALE GENOMIC DNA]</scope>
    <source>
        <strain evidence="4">CECT 7956</strain>
    </source>
</reference>
<feature type="domain" description="Glycosyltransferase 2-like" evidence="2">
    <location>
        <begin position="6"/>
        <end position="125"/>
    </location>
</feature>
<dbReference type="EC" id="2.4.-.-" evidence="3"/>
<dbReference type="SUPFAM" id="SSF53448">
    <property type="entry name" value="Nucleotide-diphospho-sugar transferases"/>
    <property type="match status" value="1"/>
</dbReference>
<dbReference type="InterPro" id="IPR029044">
    <property type="entry name" value="Nucleotide-diphossugar_trans"/>
</dbReference>
<dbReference type="RefSeq" id="WP_379835662.1">
    <property type="nucleotide sequence ID" value="NZ_JBHRYQ010000001.1"/>
</dbReference>
<protein>
    <submittedName>
        <fullName evidence="3">Glycosyltransferase family 2 protein</fullName>
        <ecNumber evidence="3">2.4.-.-</ecNumber>
    </submittedName>
</protein>
<comment type="similarity">
    <text evidence="1">Belongs to the glycosyltransferase 2 family. WaaE/KdtX subfamily.</text>
</comment>
<accession>A0ABV7YUP9</accession>
<dbReference type="InterPro" id="IPR001173">
    <property type="entry name" value="Glyco_trans_2-like"/>
</dbReference>
<dbReference type="GO" id="GO:0016757">
    <property type="term" value="F:glycosyltransferase activity"/>
    <property type="evidence" value="ECO:0007669"/>
    <property type="project" value="UniProtKB-KW"/>
</dbReference>
<evidence type="ECO:0000313" key="3">
    <source>
        <dbReference type="EMBL" id="MFC3809967.1"/>
    </source>
</evidence>
<name>A0ABV7YUP9_9BACT</name>
<organism evidence="3 4">
    <name type="scientific">Lacihabitans lacunae</name>
    <dbReference type="NCBI Taxonomy" id="1028214"/>
    <lineage>
        <taxon>Bacteria</taxon>
        <taxon>Pseudomonadati</taxon>
        <taxon>Bacteroidota</taxon>
        <taxon>Cytophagia</taxon>
        <taxon>Cytophagales</taxon>
        <taxon>Leadbetterellaceae</taxon>
        <taxon>Lacihabitans</taxon>
    </lineage>
</organism>
<dbReference type="Gene3D" id="3.90.550.10">
    <property type="entry name" value="Spore Coat Polysaccharide Biosynthesis Protein SpsA, Chain A"/>
    <property type="match status" value="1"/>
</dbReference>
<proteinExistence type="inferred from homology"/>
<dbReference type="CDD" id="cd02511">
    <property type="entry name" value="Beta4Glucosyltransferase"/>
    <property type="match status" value="1"/>
</dbReference>
<keyword evidence="3" id="KW-0808">Transferase</keyword>
<keyword evidence="4" id="KW-1185">Reference proteome</keyword>
<dbReference type="Pfam" id="PF00535">
    <property type="entry name" value="Glycos_transf_2"/>
    <property type="match status" value="1"/>
</dbReference>
<dbReference type="PANTHER" id="PTHR43630:SF2">
    <property type="entry name" value="GLYCOSYLTRANSFERASE"/>
    <property type="match status" value="1"/>
</dbReference>